<dbReference type="GO" id="GO:0005739">
    <property type="term" value="C:mitochondrion"/>
    <property type="evidence" value="ECO:0007669"/>
    <property type="project" value="TreeGrafter"/>
</dbReference>
<evidence type="ECO:0000256" key="2">
    <source>
        <dbReference type="ARBA" id="ARBA00008444"/>
    </source>
</evidence>
<comment type="subcellular location">
    <subcellularLocation>
        <location evidence="1">Membrane</location>
        <topology evidence="1">Multi-pass membrane protein</topology>
    </subcellularLocation>
</comment>
<dbReference type="Proteomes" id="UP000030665">
    <property type="component" value="Unassembled WGS sequence"/>
</dbReference>
<evidence type="ECO:0000256" key="3">
    <source>
        <dbReference type="ARBA" id="ARBA00022692"/>
    </source>
</evidence>
<evidence type="ECO:0000256" key="4">
    <source>
        <dbReference type="ARBA" id="ARBA00022989"/>
    </source>
</evidence>
<protein>
    <recommendedName>
        <fullName evidence="6">Complex I assembly factor TIMMDC1, mitochondrial</fullName>
    </recommendedName>
    <alternativeName>
        <fullName evidence="7">Translocase of inner mitochondrial membrane domain-containing protein 1</fullName>
    </alternativeName>
</protein>
<evidence type="ECO:0000256" key="7">
    <source>
        <dbReference type="ARBA" id="ARBA00041344"/>
    </source>
</evidence>
<keyword evidence="4 8" id="KW-1133">Transmembrane helix</keyword>
<keyword evidence="10" id="KW-1185">Reference proteome</keyword>
<dbReference type="Pfam" id="PF02466">
    <property type="entry name" value="Tim17"/>
    <property type="match status" value="1"/>
</dbReference>
<name>A0A077YZB2_TRITR</name>
<reference evidence="9" key="2">
    <citation type="submission" date="2014-03" db="EMBL/GenBank/DDBJ databases">
        <title>The whipworm genome and dual-species transcriptomics of an intimate host-pathogen interaction.</title>
        <authorList>
            <person name="Foth B.J."/>
            <person name="Tsai I.J."/>
            <person name="Reid A.J."/>
            <person name="Bancroft A.J."/>
            <person name="Nichol S."/>
            <person name="Tracey A."/>
            <person name="Holroyd N."/>
            <person name="Cotton J.A."/>
            <person name="Stanley E.J."/>
            <person name="Zarowiecki M."/>
            <person name="Liu J.Z."/>
            <person name="Huckvale T."/>
            <person name="Cooper P.J."/>
            <person name="Grencis R.K."/>
            <person name="Berriman M."/>
        </authorList>
    </citation>
    <scope>NUCLEOTIDE SEQUENCE [LARGE SCALE GENOMIC DNA]</scope>
</reference>
<evidence type="ECO:0000313" key="10">
    <source>
        <dbReference type="Proteomes" id="UP000030665"/>
    </source>
</evidence>
<dbReference type="PANTHER" id="PTHR13002">
    <property type="entry name" value="C3ORF1 PROTEIN-RELATED"/>
    <property type="match status" value="1"/>
</dbReference>
<comment type="similarity">
    <text evidence="2">Belongs to the Tim17/Tim22/Tim23 family.</text>
</comment>
<dbReference type="EMBL" id="HG805841">
    <property type="protein sequence ID" value="CDW53104.1"/>
    <property type="molecule type" value="Genomic_DNA"/>
</dbReference>
<dbReference type="AlphaFoldDB" id="A0A077YZB2"/>
<organism evidence="9 10">
    <name type="scientific">Trichuris trichiura</name>
    <name type="common">Whipworm</name>
    <name type="synonym">Trichocephalus trichiurus</name>
    <dbReference type="NCBI Taxonomy" id="36087"/>
    <lineage>
        <taxon>Eukaryota</taxon>
        <taxon>Metazoa</taxon>
        <taxon>Ecdysozoa</taxon>
        <taxon>Nematoda</taxon>
        <taxon>Enoplea</taxon>
        <taxon>Dorylaimia</taxon>
        <taxon>Trichinellida</taxon>
        <taxon>Trichuridae</taxon>
        <taxon>Trichuris</taxon>
    </lineage>
</organism>
<evidence type="ECO:0000256" key="5">
    <source>
        <dbReference type="ARBA" id="ARBA00023136"/>
    </source>
</evidence>
<evidence type="ECO:0000256" key="6">
    <source>
        <dbReference type="ARBA" id="ARBA00040778"/>
    </source>
</evidence>
<proteinExistence type="inferred from homology"/>
<sequence>MAVQQRENNAGANDCRLTQWLTFLKFAKTDGEGWTRVTDMLTKRDRQLESFEVKMMKKASLGSFIVGTLIAGLREMPWAKQRFKEQHTLSLFSSRAEAVSRLYSYMLITFWKVGGRVGVRMAAFAFSYTFLVACLARYRDRLKMYDFLIGGTVAGAVYRLPRGLRASFAASILGLAFSGINILCIYPLLFMTKMSLDEWYKYIREEHYRQEL</sequence>
<evidence type="ECO:0000313" key="9">
    <source>
        <dbReference type="EMBL" id="CDW53104.1"/>
    </source>
</evidence>
<evidence type="ECO:0000256" key="8">
    <source>
        <dbReference type="SAM" id="Phobius"/>
    </source>
</evidence>
<dbReference type="InterPro" id="IPR055299">
    <property type="entry name" value="TIMMDC1"/>
</dbReference>
<dbReference type="STRING" id="36087.A0A077YZB2"/>
<accession>A0A077YZB2</accession>
<keyword evidence="5 8" id="KW-0472">Membrane</keyword>
<gene>
    <name evidence="9" type="ORF">TTRE_0000136701</name>
</gene>
<dbReference type="PANTHER" id="PTHR13002:SF1">
    <property type="entry name" value="COMPLEX I ASSEMBLY FACTOR TIMMDC1, MITOCHONDRIAL"/>
    <property type="match status" value="1"/>
</dbReference>
<dbReference type="GO" id="GO:0016020">
    <property type="term" value="C:membrane"/>
    <property type="evidence" value="ECO:0007669"/>
    <property type="project" value="UniProtKB-SubCell"/>
</dbReference>
<dbReference type="OrthoDB" id="5826189at2759"/>
<reference evidence="9" key="1">
    <citation type="submission" date="2014-01" db="EMBL/GenBank/DDBJ databases">
        <authorList>
            <person name="Aslett M."/>
        </authorList>
    </citation>
    <scope>NUCLEOTIDE SEQUENCE</scope>
</reference>
<evidence type="ECO:0000256" key="1">
    <source>
        <dbReference type="ARBA" id="ARBA00004141"/>
    </source>
</evidence>
<feature type="transmembrane region" description="Helical" evidence="8">
    <location>
        <begin position="168"/>
        <end position="189"/>
    </location>
</feature>
<dbReference type="GO" id="GO:0032981">
    <property type="term" value="P:mitochondrial respiratory chain complex I assembly"/>
    <property type="evidence" value="ECO:0007669"/>
    <property type="project" value="InterPro"/>
</dbReference>
<keyword evidence="3 8" id="KW-0812">Transmembrane</keyword>
<feature type="transmembrane region" description="Helical" evidence="8">
    <location>
        <begin position="117"/>
        <end position="138"/>
    </location>
</feature>